<dbReference type="Proteomes" id="UP000635477">
    <property type="component" value="Unassembled WGS sequence"/>
</dbReference>
<organism evidence="1 2">
    <name type="scientific">Fusarium zealandicum</name>
    <dbReference type="NCBI Taxonomy" id="1053134"/>
    <lineage>
        <taxon>Eukaryota</taxon>
        <taxon>Fungi</taxon>
        <taxon>Dikarya</taxon>
        <taxon>Ascomycota</taxon>
        <taxon>Pezizomycotina</taxon>
        <taxon>Sordariomycetes</taxon>
        <taxon>Hypocreomycetidae</taxon>
        <taxon>Hypocreales</taxon>
        <taxon>Nectriaceae</taxon>
        <taxon>Fusarium</taxon>
        <taxon>Fusarium staphyleae species complex</taxon>
    </lineage>
</organism>
<reference evidence="1" key="2">
    <citation type="submission" date="2020-05" db="EMBL/GenBank/DDBJ databases">
        <authorList>
            <person name="Kim H.-S."/>
            <person name="Proctor R.H."/>
            <person name="Brown D.W."/>
        </authorList>
    </citation>
    <scope>NUCLEOTIDE SEQUENCE</scope>
    <source>
        <strain evidence="1">NRRL 22465</strain>
    </source>
</reference>
<dbReference type="PANTHER" id="PTHR36922">
    <property type="entry name" value="BLL2446 PROTEIN"/>
    <property type="match status" value="1"/>
</dbReference>
<gene>
    <name evidence="1" type="ORF">FZEAL_7639</name>
</gene>
<proteinExistence type="predicted"/>
<dbReference type="EMBL" id="JABEYC010000625">
    <property type="protein sequence ID" value="KAF4975586.1"/>
    <property type="molecule type" value="Genomic_DNA"/>
</dbReference>
<name>A0A8H4UG18_9HYPO</name>
<dbReference type="Pfam" id="PF09351">
    <property type="entry name" value="DUF1993"/>
    <property type="match status" value="1"/>
</dbReference>
<sequence>MTYSLYDASIVLAQDALNSLSAILKHAEAHANAASFPDAKLAEDMLPFRFQIHIVTDVAHKIAARTMGTEPLKLELEGLDSYEAFHARIAQVLEVLGKADRETVNKRADEIVTIGLGPGKSADVKVREFINGYGLPNLFFHLTTAYAILRKEGVQLGKQDYQTSFLGKYVQGQV</sequence>
<dbReference type="InterPro" id="IPR018531">
    <property type="entry name" value="DUF1993"/>
</dbReference>
<dbReference type="PANTHER" id="PTHR36922:SF1">
    <property type="entry name" value="DUF1993 DOMAIN-CONTAINING PROTEIN"/>
    <property type="match status" value="1"/>
</dbReference>
<dbReference type="SUPFAM" id="SSF109854">
    <property type="entry name" value="DinB/YfiT-like putative metalloenzymes"/>
    <property type="match status" value="1"/>
</dbReference>
<dbReference type="Gene3D" id="1.20.120.450">
    <property type="entry name" value="dinb family like domain"/>
    <property type="match status" value="1"/>
</dbReference>
<dbReference type="InterPro" id="IPR034660">
    <property type="entry name" value="DinB/YfiT-like"/>
</dbReference>
<evidence type="ECO:0000313" key="2">
    <source>
        <dbReference type="Proteomes" id="UP000635477"/>
    </source>
</evidence>
<reference evidence="1" key="1">
    <citation type="journal article" date="2020" name="BMC Genomics">
        <title>Correction to: Identification and distribution of gene clusters required for synthesis of sphingolipid metabolism inhibitors in diverse species of the filamentous fungus Fusarium.</title>
        <authorList>
            <person name="Kim H.S."/>
            <person name="Lohmar J.M."/>
            <person name="Busman M."/>
            <person name="Brown D.W."/>
            <person name="Naumann T.A."/>
            <person name="Divon H.H."/>
            <person name="Lysoe E."/>
            <person name="Uhlig S."/>
            <person name="Proctor R.H."/>
        </authorList>
    </citation>
    <scope>NUCLEOTIDE SEQUENCE</scope>
    <source>
        <strain evidence="1">NRRL 22465</strain>
    </source>
</reference>
<evidence type="ECO:0008006" key="3">
    <source>
        <dbReference type="Google" id="ProtNLM"/>
    </source>
</evidence>
<evidence type="ECO:0000313" key="1">
    <source>
        <dbReference type="EMBL" id="KAF4975586.1"/>
    </source>
</evidence>
<protein>
    <recommendedName>
        <fullName evidence="3">Helix-turn-helix-domain containing protein type</fullName>
    </recommendedName>
</protein>
<accession>A0A8H4UG18</accession>
<keyword evidence="2" id="KW-1185">Reference proteome</keyword>
<comment type="caution">
    <text evidence="1">The sequence shown here is derived from an EMBL/GenBank/DDBJ whole genome shotgun (WGS) entry which is preliminary data.</text>
</comment>
<dbReference type="OrthoDB" id="3724345at2759"/>
<dbReference type="AlphaFoldDB" id="A0A8H4UG18"/>